<dbReference type="Proteomes" id="UP001164250">
    <property type="component" value="Chromosome 7"/>
</dbReference>
<comment type="caution">
    <text evidence="1">The sequence shown here is derived from an EMBL/GenBank/DDBJ whole genome shotgun (WGS) entry which is preliminary data.</text>
</comment>
<name>A0ACC1B2X6_9ROSI</name>
<sequence length="207" mass="22456">MHWMRGELVIVTNVLEKTSGLKLQYTFLWLLICASRGMPPTGPIPLPEGIDVAASHPLITSGVAIGLGSVDWSVELEEVFSLEREGEFDKNAPLACQGWRIAHPEAPTTGYMVLSLSRCFLARGYTLVTLSVKVLGIATLIRKILWGLMLFSEVVLGEVYMVKNAEVKLLCASGRWRMGGSSGDAHKNVFDLGAFVGDLTFGEDASG</sequence>
<organism evidence="1 2">
    <name type="scientific">Pistacia atlantica</name>
    <dbReference type="NCBI Taxonomy" id="434234"/>
    <lineage>
        <taxon>Eukaryota</taxon>
        <taxon>Viridiplantae</taxon>
        <taxon>Streptophyta</taxon>
        <taxon>Embryophyta</taxon>
        <taxon>Tracheophyta</taxon>
        <taxon>Spermatophyta</taxon>
        <taxon>Magnoliopsida</taxon>
        <taxon>eudicotyledons</taxon>
        <taxon>Gunneridae</taxon>
        <taxon>Pentapetalae</taxon>
        <taxon>rosids</taxon>
        <taxon>malvids</taxon>
        <taxon>Sapindales</taxon>
        <taxon>Anacardiaceae</taxon>
        <taxon>Pistacia</taxon>
    </lineage>
</organism>
<protein>
    <submittedName>
        <fullName evidence="1">Uncharacterized protein</fullName>
    </submittedName>
</protein>
<accession>A0ACC1B2X6</accession>
<proteinExistence type="predicted"/>
<gene>
    <name evidence="1" type="ORF">Patl1_26186</name>
</gene>
<dbReference type="EMBL" id="CM047903">
    <property type="protein sequence ID" value="KAJ0093298.1"/>
    <property type="molecule type" value="Genomic_DNA"/>
</dbReference>
<keyword evidence="2" id="KW-1185">Reference proteome</keyword>
<reference evidence="2" key="1">
    <citation type="journal article" date="2023" name="G3 (Bethesda)">
        <title>Genome assembly and association tests identify interacting loci associated with vigor, precocity, and sex in interspecific pistachio rootstocks.</title>
        <authorList>
            <person name="Palmer W."/>
            <person name="Jacygrad E."/>
            <person name="Sagayaradj S."/>
            <person name="Cavanaugh K."/>
            <person name="Han R."/>
            <person name="Bertier L."/>
            <person name="Beede B."/>
            <person name="Kafkas S."/>
            <person name="Golino D."/>
            <person name="Preece J."/>
            <person name="Michelmore R."/>
        </authorList>
    </citation>
    <scope>NUCLEOTIDE SEQUENCE [LARGE SCALE GENOMIC DNA]</scope>
</reference>
<evidence type="ECO:0000313" key="1">
    <source>
        <dbReference type="EMBL" id="KAJ0093298.1"/>
    </source>
</evidence>
<evidence type="ECO:0000313" key="2">
    <source>
        <dbReference type="Proteomes" id="UP001164250"/>
    </source>
</evidence>